<feature type="region of interest" description="Disordered" evidence="1">
    <location>
        <begin position="728"/>
        <end position="814"/>
    </location>
</feature>
<comment type="caution">
    <text evidence="2">The sequence shown here is derived from an EMBL/GenBank/DDBJ whole genome shotgun (WGS) entry which is preliminary data.</text>
</comment>
<sequence length="920" mass="104641">MESDSESCAEPVTEQILIEISYKDENPYAKAALAQQIQPLVDQDDLDPTIPRYDFTCKRDEKSFEGTVYPTTLKEAQKESQEYVTRVYDAWEKLQAILGRRESTLRKRWMKKTKQQREKILRTAWPDIPARHRPDLDILLADAKPGTTPKISSEHADLLKWPHVNLDNLTQPRPLLLYLNSRGRNHPHLFAHEDRISAILGRASGAFKSADLFPYIMLLTGQETRSTYGKIIHLAYDPHYLALYMDGMQHEYGLGLLVLQIQARLYEFLLECCYLIFQDIPRESLADPQVQILPVPDLVSVSDTTYLKLSSAIAESPYSRNPSRIDTGRIMQLIAAKRASAEEQIWELREDPGCFHQVLDLQAQHRSERMRDIYGNLHIHNNDELFWSRTTAHVVSEAYVQFLRWQALYDSAKALHYGSWDFEKLSHLERLPESRHQALLALGKAGSDLMIDLAKELSHAVVTSSQLKGRYTRTPREDVIELSRVSEADDLMKLFEVLLDPESAVCGYVFELNIVDKIQRAFATDPSVKQRFSGYVYDIFSDYALVAYITWQVQSLWPWSSRLQGCCGGRSYYDVYRTFSDSSALLSDLTTVRFALNTMSWKEPSKTSEAEVTDQASPWNMQLLLKLERAAVRIAKNGCIPLPIEGGRPSNVSGADRHLAWERAIEASLRYPVERGYTKANIDAMRTAESTLDTMWRGLDEGFRKVSSDGLTLHETFLKYAEKREISRTPPFVPRPQRAPKSSLAVGNAALPSEAGCAHEPEVLPRRPVVEEPRTKIKTRKSSDPPATNPQTANQSTPTPSRVDTDAKTANTPSPLIFKAKDRSLKVLRTMFHTNASDQQQQGPIQFKDFLNAMIKVGFGVELLYGSVWHFTPGDSLGLSRSIQVHEPHPSSEISYRMARRLGRRLGRMYGWSGETFIEN</sequence>
<protein>
    <submittedName>
        <fullName evidence="2">Uncharacterized protein</fullName>
    </submittedName>
</protein>
<evidence type="ECO:0000256" key="1">
    <source>
        <dbReference type="SAM" id="MobiDB-lite"/>
    </source>
</evidence>
<keyword evidence="3" id="KW-1185">Reference proteome</keyword>
<accession>A0AA38XDN8</accession>
<dbReference type="EMBL" id="JAPDRK010000006">
    <property type="protein sequence ID" value="KAJ9611561.1"/>
    <property type="molecule type" value="Genomic_DNA"/>
</dbReference>
<dbReference type="Proteomes" id="UP001172673">
    <property type="component" value="Unassembled WGS sequence"/>
</dbReference>
<proteinExistence type="predicted"/>
<reference evidence="2" key="1">
    <citation type="submission" date="2022-10" db="EMBL/GenBank/DDBJ databases">
        <title>Culturing micro-colonial fungi from biological soil crusts in the Mojave desert and describing Neophaeococcomyces mojavensis, and introducing the new genera and species Taxawa tesnikishii.</title>
        <authorList>
            <person name="Kurbessoian T."/>
            <person name="Stajich J.E."/>
        </authorList>
    </citation>
    <scope>NUCLEOTIDE SEQUENCE</scope>
    <source>
        <strain evidence="2">TK_41</strain>
    </source>
</reference>
<dbReference type="PANTHER" id="PTHR40788">
    <property type="entry name" value="CLR5 DOMAIN-CONTAINING PROTEIN-RELATED"/>
    <property type="match status" value="1"/>
</dbReference>
<name>A0AA38XDN8_9EURO</name>
<evidence type="ECO:0000313" key="2">
    <source>
        <dbReference type="EMBL" id="KAJ9611561.1"/>
    </source>
</evidence>
<evidence type="ECO:0000313" key="3">
    <source>
        <dbReference type="Proteomes" id="UP001172673"/>
    </source>
</evidence>
<feature type="compositionally biased region" description="Basic and acidic residues" evidence="1">
    <location>
        <begin position="757"/>
        <end position="775"/>
    </location>
</feature>
<dbReference type="AlphaFoldDB" id="A0AA38XDN8"/>
<organism evidence="2 3">
    <name type="scientific">Cladophialophora chaetospira</name>
    <dbReference type="NCBI Taxonomy" id="386627"/>
    <lineage>
        <taxon>Eukaryota</taxon>
        <taxon>Fungi</taxon>
        <taxon>Dikarya</taxon>
        <taxon>Ascomycota</taxon>
        <taxon>Pezizomycotina</taxon>
        <taxon>Eurotiomycetes</taxon>
        <taxon>Chaetothyriomycetidae</taxon>
        <taxon>Chaetothyriales</taxon>
        <taxon>Herpotrichiellaceae</taxon>
        <taxon>Cladophialophora</taxon>
    </lineage>
</organism>
<gene>
    <name evidence="2" type="ORF">H2200_004745</name>
</gene>
<dbReference type="PANTHER" id="PTHR40788:SF2">
    <property type="entry name" value="CLR5 DOMAIN-CONTAINING PROTEIN"/>
    <property type="match status" value="1"/>
</dbReference>
<feature type="compositionally biased region" description="Polar residues" evidence="1">
    <location>
        <begin position="785"/>
        <end position="814"/>
    </location>
</feature>